<reference evidence="8" key="1">
    <citation type="journal article" date="2023" name="G3 (Bethesda)">
        <title>A reference genome for the long-term kleptoplast-retaining sea slug Elysia crispata morphotype clarki.</title>
        <authorList>
            <person name="Eastman K.E."/>
            <person name="Pendleton A.L."/>
            <person name="Shaikh M.A."/>
            <person name="Suttiyut T."/>
            <person name="Ogas R."/>
            <person name="Tomko P."/>
            <person name="Gavelis G."/>
            <person name="Widhalm J.R."/>
            <person name="Wisecaver J.H."/>
        </authorList>
    </citation>
    <scope>NUCLEOTIDE SEQUENCE</scope>
    <source>
        <strain evidence="8">ECLA1</strain>
    </source>
</reference>
<dbReference type="CDD" id="cd01647">
    <property type="entry name" value="RT_LTR"/>
    <property type="match status" value="1"/>
</dbReference>
<dbReference type="PROSITE" id="PS50175">
    <property type="entry name" value="ASP_PROT_RETROV"/>
    <property type="match status" value="1"/>
</dbReference>
<keyword evidence="1" id="KW-0645">Protease</keyword>
<evidence type="ECO:0008006" key="10">
    <source>
        <dbReference type="Google" id="ProtNLM"/>
    </source>
</evidence>
<keyword evidence="5" id="KW-0862">Zinc</keyword>
<dbReference type="Gene3D" id="3.30.70.270">
    <property type="match status" value="2"/>
</dbReference>
<dbReference type="SMART" id="SM00343">
    <property type="entry name" value="ZnF_C2HC"/>
    <property type="match status" value="2"/>
</dbReference>
<dbReference type="Pfam" id="PF13975">
    <property type="entry name" value="gag-asp_proteas"/>
    <property type="match status" value="1"/>
</dbReference>
<dbReference type="Pfam" id="PF00078">
    <property type="entry name" value="RVT_1"/>
    <property type="match status" value="1"/>
</dbReference>
<dbReference type="GO" id="GO:0008270">
    <property type="term" value="F:zinc ion binding"/>
    <property type="evidence" value="ECO:0007669"/>
    <property type="project" value="UniProtKB-KW"/>
</dbReference>
<dbReference type="InterPro" id="IPR036875">
    <property type="entry name" value="Znf_CCHC_sf"/>
</dbReference>
<protein>
    <recommendedName>
        <fullName evidence="10">Reverse transcriptase</fullName>
    </recommendedName>
</protein>
<dbReference type="Pfam" id="PF00098">
    <property type="entry name" value="zf-CCHC"/>
    <property type="match status" value="1"/>
</dbReference>
<organism evidence="8 9">
    <name type="scientific">Elysia crispata</name>
    <name type="common">lettuce slug</name>
    <dbReference type="NCBI Taxonomy" id="231223"/>
    <lineage>
        <taxon>Eukaryota</taxon>
        <taxon>Metazoa</taxon>
        <taxon>Spiralia</taxon>
        <taxon>Lophotrochozoa</taxon>
        <taxon>Mollusca</taxon>
        <taxon>Gastropoda</taxon>
        <taxon>Heterobranchia</taxon>
        <taxon>Euthyneura</taxon>
        <taxon>Panpulmonata</taxon>
        <taxon>Sacoglossa</taxon>
        <taxon>Placobranchoidea</taxon>
        <taxon>Plakobranchidae</taxon>
        <taxon>Elysia</taxon>
    </lineage>
</organism>
<dbReference type="PANTHER" id="PTHR37984">
    <property type="entry name" value="PROTEIN CBG26694"/>
    <property type="match status" value="1"/>
</dbReference>
<dbReference type="SUPFAM" id="SSF56672">
    <property type="entry name" value="DNA/RNA polymerases"/>
    <property type="match status" value="1"/>
</dbReference>
<dbReference type="Pfam" id="PF17921">
    <property type="entry name" value="Integrase_H2C2"/>
    <property type="match status" value="1"/>
</dbReference>
<evidence type="ECO:0000313" key="9">
    <source>
        <dbReference type="Proteomes" id="UP001283361"/>
    </source>
</evidence>
<keyword evidence="5" id="KW-0479">Metal-binding</keyword>
<comment type="caution">
    <text evidence="8">The sequence shown here is derived from an EMBL/GenBank/DDBJ whole genome shotgun (WGS) entry which is preliminary data.</text>
</comment>
<dbReference type="InterPro" id="IPR021109">
    <property type="entry name" value="Peptidase_aspartic_dom_sf"/>
</dbReference>
<dbReference type="Gene3D" id="4.10.60.10">
    <property type="entry name" value="Zinc finger, CCHC-type"/>
    <property type="match status" value="1"/>
</dbReference>
<keyword evidence="5" id="KW-0863">Zinc-finger</keyword>
<sequence>MEAAAEGIEDLSGHITDKVCAMKHHRTTAAKPRSTTSDRVCYRCGGPHADSRCRFKDSKCYKCQKIGHIAKVCRSTHTAKVQPKNKHKTHVLDENNVTEQSYVLYSMYSTSAPLCRNLLINGTAVKFQIDTGASLSVMNKKTFVEKVNIPLKPSSKVLKTYTGENVQICGEAEVVVTDDVKTATLPLVVVERGGPPLLGRDWIQHLHVDLRINTIDSHDKKLQKLLEDHDSVFKSAAGCLRDVKVTLHGKPDTTPKFYRARQPPYALREAIEEELSCLQRDGIVEPVDHSDWATPIVLVWKRDGTVRICGDYKITVNKVCKGDNHPIPRIEDLAYALSGGDKCTKLDLSHVYTQLQLDEESRKYTIINTHKGLFTYHRLCFGISAAPGIFQRTMEGVFRHVPGCVIYLDDVYVTGKNDEDHLRNLYKVLSICEEKGLSLRRDKCEFMHQEVTFLGYRLDKNGVYPLADKIKAIRDAPTPRNTQELRSFLGLINFYGKFIPNVSQVLAPLYQLLRQGQRWCWSKAFSKIKSVLSLDKVLVHFKSENEIVLVCDASPTGVGAILTQPDDHGHVRPVAYASRALNTAGHEEDETYDINCVPEEVNFLFSLVDQAPLSAKDIAKETQEDITLKAVFQCVSSGWPAKSNDQLRAFAARKNELSLEKGCILWGTRVVIPSSLQTKVLQLLHDDTHVGVAHMKSQARSWVWWPQIDADIEKSCRSLDSFCSASNKSLRINHLYVCDYVTCKLQQRRQGGQDWLERDTSVLSARRSAVCVNWRVRWKEGEEIDRKRKTG</sequence>
<dbReference type="InterPro" id="IPR043502">
    <property type="entry name" value="DNA/RNA_pol_sf"/>
</dbReference>
<dbReference type="SUPFAM" id="SSF50630">
    <property type="entry name" value="Acid proteases"/>
    <property type="match status" value="1"/>
</dbReference>
<evidence type="ECO:0000256" key="4">
    <source>
        <dbReference type="ARBA" id="ARBA00023125"/>
    </source>
</evidence>
<dbReference type="InterPro" id="IPR000477">
    <property type="entry name" value="RT_dom"/>
</dbReference>
<dbReference type="AlphaFoldDB" id="A0AAE1DE70"/>
<evidence type="ECO:0000313" key="8">
    <source>
        <dbReference type="EMBL" id="KAK3767414.1"/>
    </source>
</evidence>
<dbReference type="GO" id="GO:0006508">
    <property type="term" value="P:proteolysis"/>
    <property type="evidence" value="ECO:0007669"/>
    <property type="project" value="UniProtKB-KW"/>
</dbReference>
<feature type="domain" description="CCHC-type" evidence="6">
    <location>
        <begin position="59"/>
        <end position="75"/>
    </location>
</feature>
<evidence type="ECO:0000259" key="7">
    <source>
        <dbReference type="PROSITE" id="PS50175"/>
    </source>
</evidence>
<proteinExistence type="predicted"/>
<dbReference type="Gene3D" id="1.10.340.70">
    <property type="match status" value="1"/>
</dbReference>
<dbReference type="FunFam" id="3.30.70.270:FF:000020">
    <property type="entry name" value="Transposon Tf2-6 polyprotein-like Protein"/>
    <property type="match status" value="1"/>
</dbReference>
<gene>
    <name evidence="8" type="ORF">RRG08_032091</name>
</gene>
<evidence type="ECO:0000256" key="5">
    <source>
        <dbReference type="PROSITE-ProRule" id="PRU00047"/>
    </source>
</evidence>
<dbReference type="GO" id="GO:0003677">
    <property type="term" value="F:DNA binding"/>
    <property type="evidence" value="ECO:0007669"/>
    <property type="project" value="UniProtKB-KW"/>
</dbReference>
<keyword evidence="9" id="KW-1185">Reference proteome</keyword>
<accession>A0AAE1DE70</accession>
<dbReference type="EMBL" id="JAWDGP010004149">
    <property type="protein sequence ID" value="KAK3767414.1"/>
    <property type="molecule type" value="Genomic_DNA"/>
</dbReference>
<dbReference type="InterPro" id="IPR043128">
    <property type="entry name" value="Rev_trsase/Diguanyl_cyclase"/>
</dbReference>
<keyword evidence="4" id="KW-0238">DNA-binding</keyword>
<dbReference type="InterPro" id="IPR050951">
    <property type="entry name" value="Retrovirus_Pol_polyprotein"/>
</dbReference>
<dbReference type="InterPro" id="IPR041588">
    <property type="entry name" value="Integrase_H2C2"/>
</dbReference>
<evidence type="ECO:0000256" key="3">
    <source>
        <dbReference type="ARBA" id="ARBA00022801"/>
    </source>
</evidence>
<dbReference type="Gene3D" id="3.10.10.10">
    <property type="entry name" value="HIV Type 1 Reverse Transcriptase, subunit A, domain 1"/>
    <property type="match status" value="1"/>
</dbReference>
<dbReference type="PANTHER" id="PTHR37984:SF13">
    <property type="entry name" value="RIBONUCLEASE H"/>
    <property type="match status" value="1"/>
</dbReference>
<keyword evidence="2" id="KW-0064">Aspartyl protease</keyword>
<feature type="domain" description="Peptidase A2" evidence="7">
    <location>
        <begin position="125"/>
        <end position="202"/>
    </location>
</feature>
<dbReference type="InterPro" id="IPR001878">
    <property type="entry name" value="Znf_CCHC"/>
</dbReference>
<dbReference type="Proteomes" id="UP001283361">
    <property type="component" value="Unassembled WGS sequence"/>
</dbReference>
<dbReference type="Gene3D" id="2.40.70.10">
    <property type="entry name" value="Acid Proteases"/>
    <property type="match status" value="1"/>
</dbReference>
<name>A0AAE1DE70_9GAST</name>
<dbReference type="InterPro" id="IPR001995">
    <property type="entry name" value="Peptidase_A2_cat"/>
</dbReference>
<evidence type="ECO:0000256" key="2">
    <source>
        <dbReference type="ARBA" id="ARBA00022750"/>
    </source>
</evidence>
<evidence type="ECO:0000259" key="6">
    <source>
        <dbReference type="PROSITE" id="PS50158"/>
    </source>
</evidence>
<dbReference type="InterPro" id="IPR041577">
    <property type="entry name" value="RT_RNaseH_2"/>
</dbReference>
<keyword evidence="3" id="KW-0378">Hydrolase</keyword>
<dbReference type="GO" id="GO:0004190">
    <property type="term" value="F:aspartic-type endopeptidase activity"/>
    <property type="evidence" value="ECO:0007669"/>
    <property type="project" value="UniProtKB-KW"/>
</dbReference>
<dbReference type="SUPFAM" id="SSF57756">
    <property type="entry name" value="Retrovirus zinc finger-like domains"/>
    <property type="match status" value="1"/>
</dbReference>
<dbReference type="Pfam" id="PF17919">
    <property type="entry name" value="RT_RNaseH_2"/>
    <property type="match status" value="1"/>
</dbReference>
<dbReference type="PROSITE" id="PS50158">
    <property type="entry name" value="ZF_CCHC"/>
    <property type="match status" value="1"/>
</dbReference>
<evidence type="ECO:0000256" key="1">
    <source>
        <dbReference type="ARBA" id="ARBA00022670"/>
    </source>
</evidence>